<dbReference type="InterPro" id="IPR001932">
    <property type="entry name" value="PPM-type_phosphatase-like_dom"/>
</dbReference>
<dbReference type="EMBL" id="PKLL01000021">
    <property type="protein sequence ID" value="RZE21229.1"/>
    <property type="molecule type" value="Genomic_DNA"/>
</dbReference>
<dbReference type="Proteomes" id="UP000292693">
    <property type="component" value="Unassembled WGS sequence"/>
</dbReference>
<evidence type="ECO:0000313" key="3">
    <source>
        <dbReference type="EMBL" id="RZE21229.1"/>
    </source>
</evidence>
<dbReference type="SMART" id="SM00331">
    <property type="entry name" value="PP2C_SIG"/>
    <property type="match status" value="1"/>
</dbReference>
<dbReference type="RefSeq" id="WP_030310655.1">
    <property type="nucleotide sequence ID" value="NZ_CP109085.1"/>
</dbReference>
<dbReference type="PANTHER" id="PTHR43156">
    <property type="entry name" value="STAGE II SPORULATION PROTEIN E-RELATED"/>
    <property type="match status" value="1"/>
</dbReference>
<dbReference type="InterPro" id="IPR036457">
    <property type="entry name" value="PPM-type-like_dom_sf"/>
</dbReference>
<name>A0A8G1ZPG1_9ACTN</name>
<evidence type="ECO:0000256" key="1">
    <source>
        <dbReference type="ARBA" id="ARBA00022801"/>
    </source>
</evidence>
<dbReference type="Gene3D" id="3.60.40.10">
    <property type="entry name" value="PPM-type phosphatase domain"/>
    <property type="match status" value="1"/>
</dbReference>
<evidence type="ECO:0000259" key="2">
    <source>
        <dbReference type="SMART" id="SM00331"/>
    </source>
</evidence>
<dbReference type="PANTHER" id="PTHR43156:SF2">
    <property type="entry name" value="STAGE II SPORULATION PROTEIN E"/>
    <property type="match status" value="1"/>
</dbReference>
<dbReference type="InterPro" id="IPR052016">
    <property type="entry name" value="Bact_Sigma-Reg"/>
</dbReference>
<dbReference type="SUPFAM" id="SSF81606">
    <property type="entry name" value="PP2C-like"/>
    <property type="match status" value="1"/>
</dbReference>
<proteinExistence type="predicted"/>
<protein>
    <submittedName>
        <fullName evidence="3">Serine/threonine-protein phosphatase</fullName>
    </submittedName>
</protein>
<accession>A0A8G1ZPG1</accession>
<sequence>MARERIGAAALLAAAERAAPVDSLDVVARDLRDGLGAWNVSFLFLDAVGRKMVRVTEETAAGQADRIERLPLDGTLYDEVLRDQRLRKLPDGPGGTRVLAPVTNRGDTLGVLELFLPGEVTAQVRERIEGAAHVLAYILVTDRRFTDLYHWGQRTTTVSLAAEIQRQLLPASSCCEADAFTLAAALVPADNIAGDTYDFALDRDTLHVSVTDAMGHDVAASLMATLLVSASRGARRAGVDLAEQARRTHQALLDHGSGTFATGLLFRLALDGSGAQFVNAGHHWPLRLREGRVEEVHPEVDLPFGVPEADAHRVQELDVRPGDRLVLYTDGMRERRAEIVDLAALVLATADDHPRQVVHTLTAAVDEACGGRLADDATVLCLDWYGPAGDRAA</sequence>
<dbReference type="Pfam" id="PF07228">
    <property type="entry name" value="SpoIIE"/>
    <property type="match status" value="1"/>
</dbReference>
<gene>
    <name evidence="3" type="ORF">C0Q92_17975</name>
</gene>
<comment type="caution">
    <text evidence="3">The sequence shown here is derived from an EMBL/GenBank/DDBJ whole genome shotgun (WGS) entry which is preliminary data.</text>
</comment>
<feature type="domain" description="PPM-type phosphatase" evidence="2">
    <location>
        <begin position="177"/>
        <end position="384"/>
    </location>
</feature>
<evidence type="ECO:0000313" key="4">
    <source>
        <dbReference type="Proteomes" id="UP000292693"/>
    </source>
</evidence>
<dbReference type="GO" id="GO:0016791">
    <property type="term" value="F:phosphatase activity"/>
    <property type="evidence" value="ECO:0007669"/>
    <property type="project" value="TreeGrafter"/>
</dbReference>
<reference evidence="3 4" key="1">
    <citation type="submission" date="2017-12" db="EMBL/GenBank/DDBJ databases">
        <title>Population genomics insights into the ecological differentiation and adaptive evolution in streptomycetes.</title>
        <authorList>
            <person name="Li Y."/>
            <person name="Huang Y."/>
        </authorList>
    </citation>
    <scope>NUCLEOTIDE SEQUENCE [LARGE SCALE GENOMIC DNA]</scope>
    <source>
        <strain evidence="3 4">NBRC 100770</strain>
    </source>
</reference>
<keyword evidence="1" id="KW-0378">Hydrolase</keyword>
<organism evidence="3 4">
    <name type="scientific">Streptomyces albidoflavus</name>
    <dbReference type="NCBI Taxonomy" id="1886"/>
    <lineage>
        <taxon>Bacteria</taxon>
        <taxon>Bacillati</taxon>
        <taxon>Actinomycetota</taxon>
        <taxon>Actinomycetes</taxon>
        <taxon>Kitasatosporales</taxon>
        <taxon>Streptomycetaceae</taxon>
        <taxon>Streptomyces</taxon>
        <taxon>Streptomyces albidoflavus group</taxon>
    </lineage>
</organism>
<dbReference type="AlphaFoldDB" id="A0A8G1ZPG1"/>